<feature type="transmembrane region" description="Helical" evidence="15">
    <location>
        <begin position="726"/>
        <end position="747"/>
    </location>
</feature>
<dbReference type="InterPro" id="IPR003920">
    <property type="entry name" value="Cell_synth_B"/>
</dbReference>
<dbReference type="Proteomes" id="UP000390336">
    <property type="component" value="Chromosome 1"/>
</dbReference>
<comment type="pathway">
    <text evidence="3 15">Glycan metabolism; bacterial cellulose biosynthesis.</text>
</comment>
<gene>
    <name evidence="16" type="primary">bcsB</name>
    <name evidence="16" type="ORF">APZ19_12940</name>
</gene>
<evidence type="ECO:0000256" key="12">
    <source>
        <dbReference type="ARBA" id="ARBA00022989"/>
    </source>
</evidence>
<organism evidence="16 17">
    <name type="scientific">Vibrio owensii</name>
    <dbReference type="NCBI Taxonomy" id="696485"/>
    <lineage>
        <taxon>Bacteria</taxon>
        <taxon>Pseudomonadati</taxon>
        <taxon>Pseudomonadota</taxon>
        <taxon>Gammaproteobacteria</taxon>
        <taxon>Vibrionales</taxon>
        <taxon>Vibrionaceae</taxon>
        <taxon>Vibrio</taxon>
    </lineage>
</organism>
<evidence type="ECO:0000313" key="16">
    <source>
        <dbReference type="EMBL" id="QGH47957.1"/>
    </source>
</evidence>
<evidence type="ECO:0000256" key="15">
    <source>
        <dbReference type="RuleBase" id="RU365021"/>
    </source>
</evidence>
<evidence type="ECO:0000256" key="5">
    <source>
        <dbReference type="ARBA" id="ARBA00011437"/>
    </source>
</evidence>
<dbReference type="GO" id="GO:0006011">
    <property type="term" value="P:UDP-alpha-D-glucose metabolic process"/>
    <property type="evidence" value="ECO:0007669"/>
    <property type="project" value="InterPro"/>
</dbReference>
<evidence type="ECO:0000256" key="11">
    <source>
        <dbReference type="ARBA" id="ARBA00022916"/>
    </source>
</evidence>
<keyword evidence="7 15" id="KW-1003">Cell membrane</keyword>
<dbReference type="PRINTS" id="PR01440">
    <property type="entry name" value="CELLSNTHASEB"/>
</dbReference>
<dbReference type="RefSeq" id="WP_054822945.1">
    <property type="nucleotide sequence ID" value="NZ_CP045859.1"/>
</dbReference>
<dbReference type="EMBL" id="CP045859">
    <property type="protein sequence ID" value="QGH47957.1"/>
    <property type="molecule type" value="Genomic_DNA"/>
</dbReference>
<dbReference type="NCBIfam" id="NF008323">
    <property type="entry name" value="PRK11114.1-1"/>
    <property type="match status" value="1"/>
</dbReference>
<comment type="similarity">
    <text evidence="4 15">Belongs to the AcsB/BcsB family.</text>
</comment>
<reference evidence="16 17" key="1">
    <citation type="journal article" date="2015" name="Genome Announc.">
        <title>Draft Genome Sequence of Vibrio owensii Strain SH-14, Which Causes Shrimp Acute Hepatopancreatic Necrosis Disease.</title>
        <authorList>
            <person name="Liu L."/>
            <person name="Xiao J."/>
            <person name="Xia X."/>
            <person name="Pan Y."/>
            <person name="Yan S."/>
            <person name="Wang Y."/>
        </authorList>
    </citation>
    <scope>NUCLEOTIDE SEQUENCE [LARGE SCALE GENOMIC DNA]</scope>
    <source>
        <strain evidence="16 17">SH14</strain>
    </source>
</reference>
<dbReference type="GO" id="GO:0030244">
    <property type="term" value="P:cellulose biosynthetic process"/>
    <property type="evidence" value="ECO:0007669"/>
    <property type="project" value="UniProtKB-KW"/>
</dbReference>
<dbReference type="Pfam" id="PF03170">
    <property type="entry name" value="BcsB"/>
    <property type="match status" value="1"/>
</dbReference>
<accession>A0AAP9GDC2</accession>
<dbReference type="PANTHER" id="PTHR39083">
    <property type="entry name" value="CYCLIC DI-GMP-BINDING PROTEIN"/>
    <property type="match status" value="1"/>
</dbReference>
<feature type="signal peptide" evidence="15">
    <location>
        <begin position="1"/>
        <end position="25"/>
    </location>
</feature>
<protein>
    <recommendedName>
        <fullName evidence="6 15">Cyclic di-GMP-binding protein</fullName>
    </recommendedName>
    <alternativeName>
        <fullName evidence="14 15">Cellulose synthase regulatory subunit</fullName>
    </alternativeName>
</protein>
<evidence type="ECO:0000256" key="8">
    <source>
        <dbReference type="ARBA" id="ARBA00022519"/>
    </source>
</evidence>
<dbReference type="InterPro" id="IPR018513">
    <property type="entry name" value="Cell_synthase_bac"/>
</dbReference>
<name>A0AAP9GDC2_9VIBR</name>
<proteinExistence type="inferred from homology"/>
<dbReference type="GO" id="GO:0005886">
    <property type="term" value="C:plasma membrane"/>
    <property type="evidence" value="ECO:0007669"/>
    <property type="project" value="UniProtKB-SubCell"/>
</dbReference>
<feature type="chain" id="PRO_5042661415" description="Cyclic di-GMP-binding protein" evidence="15">
    <location>
        <begin position="26"/>
        <end position="763"/>
    </location>
</feature>
<dbReference type="NCBIfam" id="NF008325">
    <property type="entry name" value="PRK11114.1-3"/>
    <property type="match status" value="1"/>
</dbReference>
<sequence>MLNNKKLTALTTAITLMCMSGSLAAQEVKQQLSEPQAQQQDAENATVFKRVVPFTQLGYSGSIAIQGSEANAYVGFGSRLDEVVSKATLYFDITPSPALLALVSHVKVYLNNELMGVASIVDGQQGKKLSLSMPLDTRYFSNYNQIRFELIGNTQKDCANPNDSSIWAEISQSSRIEMFVQKTQLESDLSLLPAPFFDVRDFSQLNLPVVMGDKYDLDEVKAAGVLSSYFGSLAAWCGAQFPLSFDTLPERNAVVFITNDNKPEFLKDFPDTDGPRVQVITHPTDPYVKLLLVIGRDSADLNTAVRGLALGNQILTGPIAKINEVKQIKPRVPYDAPNWVSTDRPVALSELVEQKSMLQVEGRTPPPISVSLRLPPDLFTWQSRGIPMDLNYRYSPPTEDHSGSRLTLSINDQFIEAFNLTTAGQGGDSNRVRVPLLDDSILSSDDRVRIPAFKVGSKNQIDFEFGFASVTDGLCQVTQPSKQYAVVDGDSTIDFSGFPHYIEMPNMRAFATSGFPYTRMADLSETAVVVPKNAPKEALQTFLNVMGSLGGDSGYPGIQVLLTDKWDAQALKDKDILSIGVVRSLEEAANDPDQVNLVVEAGERQIRLPSKNEQQLGMNWMNPSDANQVPADYVSVEAGGSFAAIYGMESPYTNNRSLVSIMAAHPADFATVDEALADSGKVEHMFGSVVTLRNDEVASYNVGSHYFVGELPVWQLVWFHFSNHPIIVACFAALLMVIVTIVLWRVLRQVSAKRLEKTEEEEE</sequence>
<dbReference type="Gene3D" id="2.60.120.260">
    <property type="entry name" value="Galactose-binding domain-like"/>
    <property type="match status" value="2"/>
</dbReference>
<keyword evidence="11 15" id="KW-0135">Cellulose biosynthesis</keyword>
<keyword evidence="9 15" id="KW-0973">c-di-GMP</keyword>
<comment type="subcellular location">
    <subcellularLocation>
        <location evidence="2">Cell inner membrane</location>
        <topology evidence="2">Single-pass membrane protein</topology>
    </subcellularLocation>
</comment>
<evidence type="ECO:0000256" key="4">
    <source>
        <dbReference type="ARBA" id="ARBA00010714"/>
    </source>
</evidence>
<evidence type="ECO:0000256" key="1">
    <source>
        <dbReference type="ARBA" id="ARBA00002057"/>
    </source>
</evidence>
<evidence type="ECO:0000256" key="2">
    <source>
        <dbReference type="ARBA" id="ARBA00004377"/>
    </source>
</evidence>
<keyword evidence="12 15" id="KW-1133">Transmembrane helix</keyword>
<evidence type="ECO:0000256" key="13">
    <source>
        <dbReference type="ARBA" id="ARBA00023136"/>
    </source>
</evidence>
<evidence type="ECO:0000256" key="9">
    <source>
        <dbReference type="ARBA" id="ARBA00022636"/>
    </source>
</evidence>
<comment type="subunit">
    <text evidence="5 15">Tightly associated with the cellulose synthase catalytic subunit.</text>
</comment>
<keyword evidence="15" id="KW-0732">Signal</keyword>
<keyword evidence="8 15" id="KW-0997">Cell inner membrane</keyword>
<evidence type="ECO:0000313" key="17">
    <source>
        <dbReference type="Proteomes" id="UP000390336"/>
    </source>
</evidence>
<dbReference type="PANTHER" id="PTHR39083:SF1">
    <property type="entry name" value="CYCLIC DI-GMP-BINDING PROTEIN"/>
    <property type="match status" value="1"/>
</dbReference>
<evidence type="ECO:0000256" key="7">
    <source>
        <dbReference type="ARBA" id="ARBA00022475"/>
    </source>
</evidence>
<evidence type="ECO:0000256" key="14">
    <source>
        <dbReference type="ARBA" id="ARBA00033444"/>
    </source>
</evidence>
<keyword evidence="13 15" id="KW-0472">Membrane</keyword>
<comment type="function">
    <text evidence="1 15">Binds the cellulose synthase activator, bis-(3'-5') cyclic diguanylic acid (c-di-GMP).</text>
</comment>
<evidence type="ECO:0000256" key="3">
    <source>
        <dbReference type="ARBA" id="ARBA00005186"/>
    </source>
</evidence>
<keyword evidence="10 15" id="KW-0812">Transmembrane</keyword>
<dbReference type="AlphaFoldDB" id="A0AAP9GDC2"/>
<evidence type="ECO:0000256" key="10">
    <source>
        <dbReference type="ARBA" id="ARBA00022692"/>
    </source>
</evidence>
<evidence type="ECO:0000256" key="6">
    <source>
        <dbReference type="ARBA" id="ARBA00021844"/>
    </source>
</evidence>